<dbReference type="Proteomes" id="UP000250166">
    <property type="component" value="Unassembled WGS sequence"/>
</dbReference>
<protein>
    <submittedName>
        <fullName evidence="1">Uncharacterized protein</fullName>
    </submittedName>
</protein>
<gene>
    <name evidence="1" type="ORF">NCTC13102_01903</name>
</gene>
<evidence type="ECO:0000313" key="2">
    <source>
        <dbReference type="Proteomes" id="UP000250166"/>
    </source>
</evidence>
<proteinExistence type="predicted"/>
<accession>A0A2X3B2R5</accession>
<sequence>MRYTLTLLPKSLIFTPTLKPKPKAPSSTLGIVIGESDDIQSQRGQREYPMANNLIMRT</sequence>
<reference evidence="1 2" key="1">
    <citation type="submission" date="2018-06" db="EMBL/GenBank/DDBJ databases">
        <authorList>
            <consortium name="Pathogen Informatics"/>
            <person name="Doyle S."/>
        </authorList>
    </citation>
    <scope>NUCLEOTIDE SEQUENCE [LARGE SCALE GENOMIC DNA]</scope>
    <source>
        <strain evidence="1 2">NCTC13102</strain>
    </source>
</reference>
<dbReference type="EMBL" id="UAWL01000006">
    <property type="protein sequence ID" value="SQB99578.1"/>
    <property type="molecule type" value="Genomic_DNA"/>
</dbReference>
<dbReference type="RefSeq" id="WP_023947251.1">
    <property type="nucleotide sequence ID" value="NZ_JAERIV010000038.1"/>
</dbReference>
<name>A0A2X3B2R5_9HELI</name>
<dbReference type="AlphaFoldDB" id="A0A2X3B2R5"/>
<organism evidence="1 2">
    <name type="scientific">Helicobacter fennelliae</name>
    <dbReference type="NCBI Taxonomy" id="215"/>
    <lineage>
        <taxon>Bacteria</taxon>
        <taxon>Pseudomonadati</taxon>
        <taxon>Campylobacterota</taxon>
        <taxon>Epsilonproteobacteria</taxon>
        <taxon>Campylobacterales</taxon>
        <taxon>Helicobacteraceae</taxon>
        <taxon>Helicobacter</taxon>
    </lineage>
</organism>
<evidence type="ECO:0000313" key="1">
    <source>
        <dbReference type="EMBL" id="SQB99578.1"/>
    </source>
</evidence>